<sequence length="920" mass="99043">MQIPQRPHRDSFNFTSPLQSTSHSDRSPHSHPNDSHPRHPTLTRHESFSYPYPSSSSASDNARPRPPPLRTAHSAYASRVQGPQSPTDESGMGLIEEEDGKRDGGGVDMEELTTKGRKRKRLAKACSACHKNKRRCDGFAPCSNCEFSSRPCLYLNAMGETIPPPRTRDGSGQSGGAGAAAVGAGQKGGSKPMSQTGSGHGSQGQSRTNGQDGMMGIAAPAERRRTVVEVVDEDPILSAELIDTFFRTASPFNAMFHPATFHHRHYLNQTAPILRDAMYAFAARVAPSPALIACYPPNHPTWLRGELFAERAHAEAERIVAARAEQNESDMTGQKRGTWEELEEIQAFSILSIYFACLRQPVLALFYLDTAIAMLRPSTNSPIPRASELSAVEQATLGESRNRTFWLVALHDLCAAANGRQRMLAYSEMEGIPLPGGEGWWVRFGGAGRDAKEGEWRQRDGLVPGSGNWAGDEGQVGELGHVLRILSIFSDIMAVANGGGAGSKNVRLTPLHQHQEALKSWAQSLPVHLQFDEHNLSTSVAQLNSPLPHVALSGWAFGYMHAVAECGMFYLQAAVAQQPGASWTAQRQSQAVDNIAVVLDAMGEKGREGPLLIFPIAVVSNWQDHLRSTLASPTPQQLLLDERLNTWWIEAKQQWGVERAQVLDRGFYPGAQGSVLSPEVYLQTNPYARSRAHTSETHPGSYHLSPPELGHSSSTSTSLLLPTPFSSRPNLPPLPSHGARPRATSSVLPYSITRTPSPSVPPANLSTSVGGGSSGQRYYPNQSFSGREGNAEKTGGSDVPVSASLAGAGGFYLPPSAELRQLRRLDEVPRLGSGSAGGLGLGLGVSKGWRDGPFSPPRDSHGSNPSNAAGAEPLGIAALISAAESEREKEEKRRESEGRLAEEQRQSPAGSARDGAEVPV</sequence>
<dbReference type="SMART" id="SM00066">
    <property type="entry name" value="GAL4"/>
    <property type="match status" value="1"/>
</dbReference>
<dbReference type="AlphaFoldDB" id="A0AA38LVY8"/>
<feature type="compositionally biased region" description="Low complexity" evidence="6">
    <location>
        <begin position="49"/>
        <end position="61"/>
    </location>
</feature>
<evidence type="ECO:0000256" key="2">
    <source>
        <dbReference type="ARBA" id="ARBA00022723"/>
    </source>
</evidence>
<keyword evidence="4" id="KW-0804">Transcription</keyword>
<dbReference type="Gene3D" id="4.10.240.10">
    <property type="entry name" value="Zn(2)-C6 fungal-type DNA-binding domain"/>
    <property type="match status" value="1"/>
</dbReference>
<accession>A0AA38LVY8</accession>
<dbReference type="SUPFAM" id="SSF57701">
    <property type="entry name" value="Zn2/Cys6 DNA-binding domain"/>
    <property type="match status" value="1"/>
</dbReference>
<feature type="compositionally biased region" description="Basic and acidic residues" evidence="6">
    <location>
        <begin position="884"/>
        <end position="905"/>
    </location>
</feature>
<gene>
    <name evidence="8" type="ORF">MKK02DRAFT_24938</name>
</gene>
<feature type="region of interest" description="Disordered" evidence="6">
    <location>
        <begin position="830"/>
        <end position="920"/>
    </location>
</feature>
<dbReference type="PANTHER" id="PTHR47338">
    <property type="entry name" value="ZN(II)2CYS6 TRANSCRIPTION FACTOR (EUROFUNG)-RELATED"/>
    <property type="match status" value="1"/>
</dbReference>
<dbReference type="GO" id="GO:0005634">
    <property type="term" value="C:nucleus"/>
    <property type="evidence" value="ECO:0007669"/>
    <property type="project" value="UniProtKB-SubCell"/>
</dbReference>
<feature type="compositionally biased region" description="Basic and acidic residues" evidence="6">
    <location>
        <begin position="23"/>
        <end position="47"/>
    </location>
</feature>
<evidence type="ECO:0000256" key="4">
    <source>
        <dbReference type="ARBA" id="ARBA00023163"/>
    </source>
</evidence>
<keyword evidence="2" id="KW-0479">Metal-binding</keyword>
<evidence type="ECO:0000256" key="6">
    <source>
        <dbReference type="SAM" id="MobiDB-lite"/>
    </source>
</evidence>
<name>A0AA38LVY8_9TREE</name>
<dbReference type="PANTHER" id="PTHR47338:SF5">
    <property type="entry name" value="ZN(II)2CYS6 TRANSCRIPTION FACTOR (EUROFUNG)"/>
    <property type="match status" value="1"/>
</dbReference>
<comment type="subcellular location">
    <subcellularLocation>
        <location evidence="1">Nucleus</location>
    </subcellularLocation>
</comment>
<evidence type="ECO:0000256" key="1">
    <source>
        <dbReference type="ARBA" id="ARBA00004123"/>
    </source>
</evidence>
<feature type="compositionally biased region" description="Polar residues" evidence="6">
    <location>
        <begin position="775"/>
        <end position="785"/>
    </location>
</feature>
<evidence type="ECO:0000259" key="7">
    <source>
        <dbReference type="PROSITE" id="PS50048"/>
    </source>
</evidence>
<dbReference type="PROSITE" id="PS00463">
    <property type="entry name" value="ZN2_CY6_FUNGAL_1"/>
    <property type="match status" value="1"/>
</dbReference>
<feature type="compositionally biased region" description="Low complexity" evidence="6">
    <location>
        <begin position="179"/>
        <end position="197"/>
    </location>
</feature>
<dbReference type="RefSeq" id="XP_052946795.1">
    <property type="nucleotide sequence ID" value="XM_053086956.1"/>
</dbReference>
<feature type="region of interest" description="Disordered" evidence="6">
    <location>
        <begin position="690"/>
        <end position="801"/>
    </location>
</feature>
<proteinExistence type="predicted"/>
<feature type="region of interest" description="Disordered" evidence="6">
    <location>
        <begin position="163"/>
        <end position="214"/>
    </location>
</feature>
<dbReference type="GeneID" id="77726157"/>
<dbReference type="Proteomes" id="UP001164286">
    <property type="component" value="Unassembled WGS sequence"/>
</dbReference>
<dbReference type="GO" id="GO:0000981">
    <property type="term" value="F:DNA-binding transcription factor activity, RNA polymerase II-specific"/>
    <property type="evidence" value="ECO:0007669"/>
    <property type="project" value="InterPro"/>
</dbReference>
<keyword evidence="9" id="KW-1185">Reference proteome</keyword>
<keyword evidence="5" id="KW-0539">Nucleus</keyword>
<protein>
    <recommendedName>
        <fullName evidence="7">Zn(2)-C6 fungal-type domain-containing protein</fullName>
    </recommendedName>
</protein>
<dbReference type="CDD" id="cd00067">
    <property type="entry name" value="GAL4"/>
    <property type="match status" value="1"/>
</dbReference>
<evidence type="ECO:0000313" key="8">
    <source>
        <dbReference type="EMBL" id="KAI9637018.1"/>
    </source>
</evidence>
<reference evidence="8" key="1">
    <citation type="journal article" date="2022" name="G3 (Bethesda)">
        <title>High quality genome of the basidiomycete yeast Dioszegia hungarica PDD-24b-2 isolated from cloud water.</title>
        <authorList>
            <person name="Jarrige D."/>
            <person name="Haridas S."/>
            <person name="Bleykasten-Grosshans C."/>
            <person name="Joly M."/>
            <person name="Nadalig T."/>
            <person name="Sancelme M."/>
            <person name="Vuilleumier S."/>
            <person name="Grigoriev I.V."/>
            <person name="Amato P."/>
            <person name="Bringel F."/>
        </authorList>
    </citation>
    <scope>NUCLEOTIDE SEQUENCE</scope>
    <source>
        <strain evidence="8">PDD-24b-2</strain>
    </source>
</reference>
<evidence type="ECO:0000256" key="5">
    <source>
        <dbReference type="ARBA" id="ARBA00023242"/>
    </source>
</evidence>
<dbReference type="GO" id="GO:0008270">
    <property type="term" value="F:zinc ion binding"/>
    <property type="evidence" value="ECO:0007669"/>
    <property type="project" value="InterPro"/>
</dbReference>
<dbReference type="EMBL" id="JAKWFO010000005">
    <property type="protein sequence ID" value="KAI9637018.1"/>
    <property type="molecule type" value="Genomic_DNA"/>
</dbReference>
<feature type="region of interest" description="Disordered" evidence="6">
    <location>
        <begin position="1"/>
        <end position="118"/>
    </location>
</feature>
<dbReference type="PROSITE" id="PS50048">
    <property type="entry name" value="ZN2_CY6_FUNGAL_2"/>
    <property type="match status" value="1"/>
</dbReference>
<evidence type="ECO:0000313" key="9">
    <source>
        <dbReference type="Proteomes" id="UP001164286"/>
    </source>
</evidence>
<feature type="compositionally biased region" description="Low complexity" evidence="6">
    <location>
        <begin position="712"/>
        <end position="729"/>
    </location>
</feature>
<organism evidence="8 9">
    <name type="scientific">Dioszegia hungarica</name>
    <dbReference type="NCBI Taxonomy" id="4972"/>
    <lineage>
        <taxon>Eukaryota</taxon>
        <taxon>Fungi</taxon>
        <taxon>Dikarya</taxon>
        <taxon>Basidiomycota</taxon>
        <taxon>Agaricomycotina</taxon>
        <taxon>Tremellomycetes</taxon>
        <taxon>Tremellales</taxon>
        <taxon>Bulleribasidiaceae</taxon>
        <taxon>Dioszegia</taxon>
    </lineage>
</organism>
<comment type="caution">
    <text evidence="8">The sequence shown here is derived from an EMBL/GenBank/DDBJ whole genome shotgun (WGS) entry which is preliminary data.</text>
</comment>
<keyword evidence="3" id="KW-0805">Transcription regulation</keyword>
<dbReference type="InterPro" id="IPR036864">
    <property type="entry name" value="Zn2-C6_fun-type_DNA-bd_sf"/>
</dbReference>
<dbReference type="InterPro" id="IPR050815">
    <property type="entry name" value="TF_fung"/>
</dbReference>
<dbReference type="Pfam" id="PF00172">
    <property type="entry name" value="Zn_clus"/>
    <property type="match status" value="1"/>
</dbReference>
<dbReference type="InterPro" id="IPR001138">
    <property type="entry name" value="Zn2Cys6_DnaBD"/>
</dbReference>
<dbReference type="CDD" id="cd12148">
    <property type="entry name" value="fungal_TF_MHR"/>
    <property type="match status" value="1"/>
</dbReference>
<feature type="domain" description="Zn(2)-C6 fungal-type" evidence="7">
    <location>
        <begin position="125"/>
        <end position="154"/>
    </location>
</feature>
<feature type="compositionally biased region" description="Gly residues" evidence="6">
    <location>
        <begin position="834"/>
        <end position="845"/>
    </location>
</feature>
<feature type="compositionally biased region" description="Polar residues" evidence="6">
    <location>
        <begin position="743"/>
        <end position="757"/>
    </location>
</feature>
<feature type="compositionally biased region" description="Polar residues" evidence="6">
    <location>
        <begin position="12"/>
        <end position="22"/>
    </location>
</feature>
<evidence type="ECO:0000256" key="3">
    <source>
        <dbReference type="ARBA" id="ARBA00023015"/>
    </source>
</evidence>